<evidence type="ECO:0000313" key="4">
    <source>
        <dbReference type="EMBL" id="TPX07392.1"/>
    </source>
</evidence>
<evidence type="ECO:0000256" key="3">
    <source>
        <dbReference type="PROSITE-ProRule" id="PRU00023"/>
    </source>
</evidence>
<evidence type="ECO:0000256" key="2">
    <source>
        <dbReference type="ARBA" id="ARBA00023043"/>
    </source>
</evidence>
<accession>A0A507AE80</accession>
<dbReference type="EMBL" id="SKBQ01000008">
    <property type="protein sequence ID" value="TPX07535.1"/>
    <property type="molecule type" value="Genomic_DNA"/>
</dbReference>
<dbReference type="PROSITE" id="PS50088">
    <property type="entry name" value="ANK_REPEAT"/>
    <property type="match status" value="4"/>
</dbReference>
<dbReference type="GeneID" id="41969442"/>
<evidence type="ECO:0000313" key="6">
    <source>
        <dbReference type="Proteomes" id="UP000319257"/>
    </source>
</evidence>
<sequence length="1286" mass="141672">MLEKTDGEHRDQVLLSLLVNKVHIWKGSLDPEPFLEGFQEMERLGILPLLLEFQHMTARALVESMWNLAFTSRFTKATRSLLLGGVNPNGRVCIYPPCRVPVTPFQFSLLSGNLSMTNLLLDFVERVDQPYSGWMSSSIVLAVAGWAKRQSLVSRLRPQHQWDKRRIYRAVKLLITRGASLDICKLGIKLETTDDTDLLHYPLPDSQSPLQICARYHLHELVNVFLSTQSFSAEEVNKALDGTLRGWWTNHIISHSDDLRTQFPLATLSSLWRSGGDVNRRADVADGQTMSALEILVHETAWAKEAIDTLLSLGAKPTIDALTTCLRIGDYELFSRLVSLNPRHWIYHPKFAIVLRLVDRRALNWLLCSLYDIQCLEVKAEVLALISKTCHPLVWKELLSLRHDAVRILFDHNKLSDAKILSSIPVEILQRLFGVLTESDRSLCPIQPSFIHMSVMNENEQLAHRLIEYGFGMDEVVEVGGIPDTALCAAIRNGATEVVNKLLIRGAKTEVEAGSCACGHVRQVNALVAAAECHDMALMGKLVQNGANINSFGVFRRHPRFSWKLRNQGYLTSTLAGLGGDPCQCCTTPLAVALVSEDWQFVQAVVGLGANPNNPPEPAHASTHHLSPLAALFCTFTDGEPFKLQAARLLLDAGADPRDAPAIMSNVADVSESDLSALLLLLERSASTAVSAASTPRSDYAAAAALVQAIRLMNPGLVGRLLERQMSGVTSTSKSTFPCPFFLAVSDRLLLVGEPLPTVRTTIVSLLSDHGNVPNPVSLGWGGKKILLLSHALGLSGKVEQDLKISNQGRDMFHVLLDRMKSPMDQDLKQCLFISATVDSTSKAVQSLYEKGLEPQRRPTKFLDVLDSIWSGHGHQISSNVALVVEDAVQMAALQGNIEVVKILLMNGAMADRPGNTANGATALQLTLLRRNNEVARLLISHGADINAPHCSTAGRTCLQIAAATGDLDMVKLLVRKGADVNAKPPQRRSSVWKSGAVSALQHAVRSGSLDVVRYLVEHDADINLEAGPFAGATALQYAATEGGTGIAEYLLRHGANVMAEPAANHGITALEAAAEGGRIDLVYLLLGELNKYLVDHREWIEQDCRRACRRAEYFGHFAVRDLIMEHFGDFDYGNVEAYDLSYLCWAEWSEDWFDDDEVEYYELNREIWEPDELEGSDMEDSDMEASDMEESDMEDARLENSIMEVTGVEELQADDLDNPDVSDLESSQHMDIDTSNVPVGVASGESITLQAGTGGVDHMQQSPESWDMVVNEALLNYEIVRSVYE</sequence>
<proteinExistence type="predicted"/>
<protein>
    <recommendedName>
        <fullName evidence="7">Ankyrin</fullName>
    </recommendedName>
</protein>
<keyword evidence="1" id="KW-0677">Repeat</keyword>
<dbReference type="EMBL" id="SKBQ01000008">
    <property type="protein sequence ID" value="TPX07392.1"/>
    <property type="molecule type" value="Genomic_DNA"/>
</dbReference>
<dbReference type="InterPro" id="IPR002110">
    <property type="entry name" value="Ankyrin_rpt"/>
</dbReference>
<feature type="repeat" description="ANK" evidence="3">
    <location>
        <begin position="1031"/>
        <end position="1063"/>
    </location>
</feature>
<evidence type="ECO:0000256" key="1">
    <source>
        <dbReference type="ARBA" id="ARBA00022737"/>
    </source>
</evidence>
<feature type="repeat" description="ANK" evidence="3">
    <location>
        <begin position="954"/>
        <end position="986"/>
    </location>
</feature>
<dbReference type="SMART" id="SM00248">
    <property type="entry name" value="ANK"/>
    <property type="match status" value="12"/>
</dbReference>
<reference evidence="5 6" key="1">
    <citation type="submission" date="2019-06" db="EMBL/GenBank/DDBJ databases">
        <title>Draft genome sequence of the filamentous fungus Phialemoniopsis curvata isolated from diesel fuel.</title>
        <authorList>
            <person name="Varaljay V.A."/>
            <person name="Lyon W.J."/>
            <person name="Crouch A.L."/>
            <person name="Drake C.E."/>
            <person name="Hollomon J.M."/>
            <person name="Nadeau L.J."/>
            <person name="Nunn H.S."/>
            <person name="Stevenson B.S."/>
            <person name="Bojanowski C.L."/>
            <person name="Crookes-Goodson W.J."/>
        </authorList>
    </citation>
    <scope>NUCLEOTIDE SEQUENCE [LARGE SCALE GENOMIC DNA]</scope>
    <source>
        <strain evidence="5 6">D216</strain>
    </source>
</reference>
<dbReference type="Proteomes" id="UP000319257">
    <property type="component" value="Unassembled WGS sequence"/>
</dbReference>
<dbReference type="Pfam" id="PF12796">
    <property type="entry name" value="Ank_2"/>
    <property type="match status" value="2"/>
</dbReference>
<feature type="repeat" description="ANK" evidence="3">
    <location>
        <begin position="996"/>
        <end position="1028"/>
    </location>
</feature>
<comment type="caution">
    <text evidence="5">The sequence shown here is derived from an EMBL/GenBank/DDBJ whole genome shotgun (WGS) entry which is preliminary data.</text>
</comment>
<dbReference type="RefSeq" id="XP_030989103.1">
    <property type="nucleotide sequence ID" value="XM_031136137.1"/>
</dbReference>
<keyword evidence="6" id="KW-1185">Reference proteome</keyword>
<evidence type="ECO:0008006" key="7">
    <source>
        <dbReference type="Google" id="ProtNLM"/>
    </source>
</evidence>
<dbReference type="PANTHER" id="PTHR24198:SF165">
    <property type="entry name" value="ANKYRIN REPEAT-CONTAINING PROTEIN-RELATED"/>
    <property type="match status" value="1"/>
</dbReference>
<evidence type="ECO:0000313" key="5">
    <source>
        <dbReference type="EMBL" id="TPX07535.1"/>
    </source>
</evidence>
<dbReference type="STRING" id="1093900.A0A507AE80"/>
<keyword evidence="2 3" id="KW-0040">ANK repeat</keyword>
<dbReference type="OrthoDB" id="539213at2759"/>
<dbReference type="InParanoid" id="A0A507AE80"/>
<gene>
    <name evidence="4" type="ORF">E0L32_001995</name>
    <name evidence="5" type="ORF">E0L32_002138</name>
</gene>
<feature type="repeat" description="ANK" evidence="3">
    <location>
        <begin position="919"/>
        <end position="951"/>
    </location>
</feature>
<dbReference type="InterPro" id="IPR036770">
    <property type="entry name" value="Ankyrin_rpt-contain_sf"/>
</dbReference>
<dbReference type="PROSITE" id="PS50297">
    <property type="entry name" value="ANK_REP_REGION"/>
    <property type="match status" value="4"/>
</dbReference>
<dbReference type="Gene3D" id="1.25.40.20">
    <property type="entry name" value="Ankyrin repeat-containing domain"/>
    <property type="match status" value="3"/>
</dbReference>
<dbReference type="SUPFAM" id="SSF48403">
    <property type="entry name" value="Ankyrin repeat"/>
    <property type="match status" value="2"/>
</dbReference>
<dbReference type="PANTHER" id="PTHR24198">
    <property type="entry name" value="ANKYRIN REPEAT AND PROTEIN KINASE DOMAIN-CONTAINING PROTEIN"/>
    <property type="match status" value="1"/>
</dbReference>
<name>A0A507AE80_9PEZI</name>
<organism evidence="5 6">
    <name type="scientific">Thyridium curvatum</name>
    <dbReference type="NCBI Taxonomy" id="1093900"/>
    <lineage>
        <taxon>Eukaryota</taxon>
        <taxon>Fungi</taxon>
        <taxon>Dikarya</taxon>
        <taxon>Ascomycota</taxon>
        <taxon>Pezizomycotina</taxon>
        <taxon>Sordariomycetes</taxon>
        <taxon>Sordariomycetidae</taxon>
        <taxon>Thyridiales</taxon>
        <taxon>Thyridiaceae</taxon>
        <taxon>Thyridium</taxon>
    </lineage>
</organism>